<dbReference type="Proteomes" id="UP000220527">
    <property type="component" value="Unassembled WGS sequence"/>
</dbReference>
<dbReference type="AlphaFoldDB" id="A0A2A6RFU2"/>
<dbReference type="EMBL" id="NQWI01000107">
    <property type="protein sequence ID" value="PDW01801.1"/>
    <property type="molecule type" value="Genomic_DNA"/>
</dbReference>
<keyword evidence="3" id="KW-1185">Reference proteome</keyword>
<comment type="caution">
    <text evidence="2">The sequence shown here is derived from an EMBL/GenBank/DDBJ whole genome shotgun (WGS) entry which is preliminary data.</text>
</comment>
<sequence>MENAWHPIVMQCRGVAAAHPRDHRAGGHGRAAATPFPGKDKITAQAGMDGPLLRPFRGNTIYDCRLQIADCRLPNMASQWAFAFLIMRHVQG</sequence>
<proteinExistence type="predicted"/>
<evidence type="ECO:0000256" key="1">
    <source>
        <dbReference type="SAM" id="MobiDB-lite"/>
    </source>
</evidence>
<accession>A0A2A6RFU2</accession>
<evidence type="ECO:0000313" key="2">
    <source>
        <dbReference type="EMBL" id="PDW01801.1"/>
    </source>
</evidence>
<protein>
    <submittedName>
        <fullName evidence="2">Uncharacterized protein</fullName>
    </submittedName>
</protein>
<reference evidence="3" key="1">
    <citation type="submission" date="2017-08" db="EMBL/GenBank/DDBJ databases">
        <authorList>
            <person name="Grouzdev D.S."/>
            <person name="Gaisin V.A."/>
            <person name="Rysina M.S."/>
            <person name="Gorlenko V.M."/>
        </authorList>
    </citation>
    <scope>NUCLEOTIDE SEQUENCE [LARGE SCALE GENOMIC DNA]</scope>
    <source>
        <strain evidence="3">Kir15-3F</strain>
    </source>
</reference>
<gene>
    <name evidence="2" type="ORF">CJ255_17215</name>
</gene>
<evidence type="ECO:0000313" key="3">
    <source>
        <dbReference type="Proteomes" id="UP000220527"/>
    </source>
</evidence>
<name>A0A2A6RFU2_9CHLR</name>
<organism evidence="2 3">
    <name type="scientific">Candidatus Viridilinea mediisalina</name>
    <dbReference type="NCBI Taxonomy" id="2024553"/>
    <lineage>
        <taxon>Bacteria</taxon>
        <taxon>Bacillati</taxon>
        <taxon>Chloroflexota</taxon>
        <taxon>Chloroflexia</taxon>
        <taxon>Chloroflexales</taxon>
        <taxon>Chloroflexineae</taxon>
        <taxon>Oscillochloridaceae</taxon>
        <taxon>Candidatus Viridilinea</taxon>
    </lineage>
</organism>
<feature type="region of interest" description="Disordered" evidence="1">
    <location>
        <begin position="19"/>
        <end position="40"/>
    </location>
</feature>